<feature type="compositionally biased region" description="Acidic residues" evidence="5">
    <location>
        <begin position="46"/>
        <end position="57"/>
    </location>
</feature>
<feature type="compositionally biased region" description="Polar residues" evidence="5">
    <location>
        <begin position="1"/>
        <end position="14"/>
    </location>
</feature>
<feature type="domain" description="Major facilitator superfamily (MFS) profile" evidence="7">
    <location>
        <begin position="78"/>
        <end position="562"/>
    </location>
</feature>
<evidence type="ECO:0000256" key="2">
    <source>
        <dbReference type="ARBA" id="ARBA00022692"/>
    </source>
</evidence>
<dbReference type="OrthoDB" id="419537at2759"/>
<dbReference type="PANTHER" id="PTHR23501">
    <property type="entry name" value="MAJOR FACILITATOR SUPERFAMILY"/>
    <property type="match status" value="1"/>
</dbReference>
<feature type="region of interest" description="Disordered" evidence="5">
    <location>
        <begin position="1"/>
        <end position="64"/>
    </location>
</feature>
<dbReference type="InterPro" id="IPR036259">
    <property type="entry name" value="MFS_trans_sf"/>
</dbReference>
<feature type="transmembrane region" description="Helical" evidence="6">
    <location>
        <begin position="385"/>
        <end position="403"/>
    </location>
</feature>
<evidence type="ECO:0000313" key="8">
    <source>
        <dbReference type="EMBL" id="KAF2083701.1"/>
    </source>
</evidence>
<keyword evidence="9" id="KW-1185">Reference proteome</keyword>
<evidence type="ECO:0000256" key="3">
    <source>
        <dbReference type="ARBA" id="ARBA00022989"/>
    </source>
</evidence>
<feature type="transmembrane region" description="Helical" evidence="6">
    <location>
        <begin position="112"/>
        <end position="131"/>
    </location>
</feature>
<dbReference type="GO" id="GO:0000329">
    <property type="term" value="C:fungal-type vacuole membrane"/>
    <property type="evidence" value="ECO:0007669"/>
    <property type="project" value="TreeGrafter"/>
</dbReference>
<dbReference type="InterPro" id="IPR011701">
    <property type="entry name" value="MFS"/>
</dbReference>
<keyword evidence="3 6" id="KW-1133">Transmembrane helix</keyword>
<feature type="transmembrane region" description="Helical" evidence="6">
    <location>
        <begin position="75"/>
        <end position="97"/>
    </location>
</feature>
<comment type="caution">
    <text evidence="8">The sequence shown here is derived from an EMBL/GenBank/DDBJ whole genome shotgun (WGS) entry which is preliminary data.</text>
</comment>
<evidence type="ECO:0000256" key="6">
    <source>
        <dbReference type="SAM" id="Phobius"/>
    </source>
</evidence>
<feature type="transmembrane region" description="Helical" evidence="6">
    <location>
        <begin position="168"/>
        <end position="189"/>
    </location>
</feature>
<protein>
    <submittedName>
        <fullName evidence="8">MFS general substrate transporter</fullName>
    </submittedName>
</protein>
<evidence type="ECO:0000256" key="4">
    <source>
        <dbReference type="ARBA" id="ARBA00023136"/>
    </source>
</evidence>
<sequence length="564" mass="60160">MTTLTAEPNPSTEATPLLQDESRCQPQEQQGEAAAVNGALGNGDVGNEEDANSEGPDENDKIESPYLGGVSKTKFWLIFGGVLLQYFVACFDSTLMASSHPVITSHFHSSQSASWLSTAFLLTLTTSQPLLARFSDTLGRRPIYLFSLAVFTLTTLWCALAPTIGSFIAARAVAGIGAGGVLAMGSVMTNDLVPMRVRGTYQAYINLFYGLGQACGAAFGGYLCDTLGWRWTFGVQIPAILSILVLASITTPSNLGPQLAKTSAASQNPKGVFSTIDIPGSLLLTTATATLILGLNLGGNILPWTHPLIALSLFTCLLSTIFLIHTSRRATHPILPLRILTTSPRANLIFSNFFGNVGNNTVLFNAPLFFQAVLLDSPSASGFRLAFPSLAVMVFGVSSGFIMTYTRRIYPLIVVGSLVALAGTVALACMWDGIPAWLATLFIVPVSTGLGLSYPATSLAVLVESEKGEQAVVTGTLSLWRSLGAVVGIIERVRKSVRAILDLDPLHQRQGSVCSIQDDKSDPRPAVIQAYEHSLRNAFIFAIACFVLVNALVFPIKLPRLGRK</sequence>
<dbReference type="InterPro" id="IPR020846">
    <property type="entry name" value="MFS_dom"/>
</dbReference>
<feature type="transmembrane region" description="Helical" evidence="6">
    <location>
        <begin position="201"/>
        <end position="223"/>
    </location>
</feature>
<dbReference type="AlphaFoldDB" id="A0A9P4LV36"/>
<dbReference type="Proteomes" id="UP000799776">
    <property type="component" value="Unassembled WGS sequence"/>
</dbReference>
<name>A0A9P4LV36_9PEZI</name>
<feature type="transmembrane region" description="Helical" evidence="6">
    <location>
        <begin position="229"/>
        <end position="250"/>
    </location>
</feature>
<dbReference type="EMBL" id="ML978762">
    <property type="protein sequence ID" value="KAF2083701.1"/>
    <property type="molecule type" value="Genomic_DNA"/>
</dbReference>
<feature type="transmembrane region" description="Helical" evidence="6">
    <location>
        <begin position="409"/>
        <end position="429"/>
    </location>
</feature>
<dbReference type="Gene3D" id="1.20.1250.20">
    <property type="entry name" value="MFS general substrate transporter like domains"/>
    <property type="match status" value="1"/>
</dbReference>
<feature type="transmembrane region" description="Helical" evidence="6">
    <location>
        <begin position="271"/>
        <end position="295"/>
    </location>
</feature>
<feature type="transmembrane region" description="Helical" evidence="6">
    <location>
        <begin position="143"/>
        <end position="162"/>
    </location>
</feature>
<dbReference type="FunFam" id="1.20.1720.10:FF:000024">
    <property type="entry name" value="MFS multidrug transporter, putative"/>
    <property type="match status" value="1"/>
</dbReference>
<reference evidence="8" key="1">
    <citation type="journal article" date="2020" name="Stud. Mycol.">
        <title>101 Dothideomycetes genomes: a test case for predicting lifestyles and emergence of pathogens.</title>
        <authorList>
            <person name="Haridas S."/>
            <person name="Albert R."/>
            <person name="Binder M."/>
            <person name="Bloem J."/>
            <person name="Labutti K."/>
            <person name="Salamov A."/>
            <person name="Andreopoulos B."/>
            <person name="Baker S."/>
            <person name="Barry K."/>
            <person name="Bills G."/>
            <person name="Bluhm B."/>
            <person name="Cannon C."/>
            <person name="Castanera R."/>
            <person name="Culley D."/>
            <person name="Daum C."/>
            <person name="Ezra D."/>
            <person name="Gonzalez J."/>
            <person name="Henrissat B."/>
            <person name="Kuo A."/>
            <person name="Liang C."/>
            <person name="Lipzen A."/>
            <person name="Lutzoni F."/>
            <person name="Magnuson J."/>
            <person name="Mondo S."/>
            <person name="Nolan M."/>
            <person name="Ohm R."/>
            <person name="Pangilinan J."/>
            <person name="Park H.-J."/>
            <person name="Ramirez L."/>
            <person name="Alfaro M."/>
            <person name="Sun H."/>
            <person name="Tritt A."/>
            <person name="Yoshinaga Y."/>
            <person name="Zwiers L.-H."/>
            <person name="Turgeon B."/>
            <person name="Goodwin S."/>
            <person name="Spatafora J."/>
            <person name="Crous P."/>
            <person name="Grigoriev I."/>
        </authorList>
    </citation>
    <scope>NUCLEOTIDE SEQUENCE</scope>
    <source>
        <strain evidence="8">CBS 121410</strain>
    </source>
</reference>
<dbReference type="GO" id="GO:0015174">
    <property type="term" value="F:basic amino acid transmembrane transporter activity"/>
    <property type="evidence" value="ECO:0007669"/>
    <property type="project" value="TreeGrafter"/>
</dbReference>
<dbReference type="PANTHER" id="PTHR23501:SF67">
    <property type="entry name" value="MFS MULTIDRUG EFFLUX TRANSPORTER (EUROFUNG)"/>
    <property type="match status" value="1"/>
</dbReference>
<evidence type="ECO:0000313" key="9">
    <source>
        <dbReference type="Proteomes" id="UP000799776"/>
    </source>
</evidence>
<evidence type="ECO:0000259" key="7">
    <source>
        <dbReference type="PROSITE" id="PS50850"/>
    </source>
</evidence>
<evidence type="ECO:0000256" key="5">
    <source>
        <dbReference type="SAM" id="MobiDB-lite"/>
    </source>
</evidence>
<dbReference type="Gene3D" id="1.20.1720.10">
    <property type="entry name" value="Multidrug resistance protein D"/>
    <property type="match status" value="1"/>
</dbReference>
<accession>A0A9P4LV36</accession>
<evidence type="ECO:0000256" key="1">
    <source>
        <dbReference type="ARBA" id="ARBA00004141"/>
    </source>
</evidence>
<dbReference type="Pfam" id="PF07690">
    <property type="entry name" value="MFS_1"/>
    <property type="match status" value="1"/>
</dbReference>
<feature type="transmembrane region" description="Helical" evidence="6">
    <location>
        <begin position="301"/>
        <end position="324"/>
    </location>
</feature>
<feature type="transmembrane region" description="Helical" evidence="6">
    <location>
        <begin position="538"/>
        <end position="556"/>
    </location>
</feature>
<keyword evidence="2 6" id="KW-0812">Transmembrane</keyword>
<organism evidence="8 9">
    <name type="scientific">Saccharata proteae CBS 121410</name>
    <dbReference type="NCBI Taxonomy" id="1314787"/>
    <lineage>
        <taxon>Eukaryota</taxon>
        <taxon>Fungi</taxon>
        <taxon>Dikarya</taxon>
        <taxon>Ascomycota</taxon>
        <taxon>Pezizomycotina</taxon>
        <taxon>Dothideomycetes</taxon>
        <taxon>Dothideomycetes incertae sedis</taxon>
        <taxon>Botryosphaeriales</taxon>
        <taxon>Saccharataceae</taxon>
        <taxon>Saccharata</taxon>
    </lineage>
</organism>
<proteinExistence type="predicted"/>
<gene>
    <name evidence="8" type="ORF">K490DRAFT_60239</name>
</gene>
<keyword evidence="4 6" id="KW-0472">Membrane</keyword>
<feature type="transmembrane region" description="Helical" evidence="6">
    <location>
        <begin position="436"/>
        <end position="456"/>
    </location>
</feature>
<dbReference type="SUPFAM" id="SSF103473">
    <property type="entry name" value="MFS general substrate transporter"/>
    <property type="match status" value="1"/>
</dbReference>
<dbReference type="PROSITE" id="PS50850">
    <property type="entry name" value="MFS"/>
    <property type="match status" value="1"/>
</dbReference>
<comment type="subcellular location">
    <subcellularLocation>
        <location evidence="1">Membrane</location>
        <topology evidence="1">Multi-pass membrane protein</topology>
    </subcellularLocation>
</comment>